<comment type="similarity">
    <text evidence="1">Belongs to the multicopper oxidase family.</text>
</comment>
<feature type="signal peptide" evidence="3">
    <location>
        <begin position="1"/>
        <end position="19"/>
    </location>
</feature>
<dbReference type="SUPFAM" id="SSF49503">
    <property type="entry name" value="Cupredoxins"/>
    <property type="match status" value="3"/>
</dbReference>
<dbReference type="InterPro" id="IPR045087">
    <property type="entry name" value="Cu-oxidase_fam"/>
</dbReference>
<keyword evidence="3" id="KW-0732">Signal</keyword>
<organism evidence="6 7">
    <name type="scientific">Lentithecium fluviatile CBS 122367</name>
    <dbReference type="NCBI Taxonomy" id="1168545"/>
    <lineage>
        <taxon>Eukaryota</taxon>
        <taxon>Fungi</taxon>
        <taxon>Dikarya</taxon>
        <taxon>Ascomycota</taxon>
        <taxon>Pezizomycotina</taxon>
        <taxon>Dothideomycetes</taxon>
        <taxon>Pleosporomycetidae</taxon>
        <taxon>Pleosporales</taxon>
        <taxon>Massarineae</taxon>
        <taxon>Lentitheciaceae</taxon>
        <taxon>Lentithecium</taxon>
    </lineage>
</organism>
<dbReference type="GO" id="GO:0005507">
    <property type="term" value="F:copper ion binding"/>
    <property type="evidence" value="ECO:0007669"/>
    <property type="project" value="InterPro"/>
</dbReference>
<accession>A0A6G1ICC5</accession>
<dbReference type="OrthoDB" id="262547at2759"/>
<name>A0A6G1ICC5_9PLEO</name>
<protein>
    <submittedName>
        <fullName evidence="6">Cupredoxin</fullName>
    </submittedName>
</protein>
<dbReference type="InterPro" id="IPR008972">
    <property type="entry name" value="Cupredoxin"/>
</dbReference>
<dbReference type="AlphaFoldDB" id="A0A6G1ICC5"/>
<dbReference type="CDD" id="cd13889">
    <property type="entry name" value="CuRO_3_BOD"/>
    <property type="match status" value="1"/>
</dbReference>
<feature type="domain" description="Plastocyanin-like" evidence="5">
    <location>
        <begin position="69"/>
        <end position="177"/>
    </location>
</feature>
<reference evidence="6" key="1">
    <citation type="journal article" date="2020" name="Stud. Mycol.">
        <title>101 Dothideomycetes genomes: a test case for predicting lifestyles and emergence of pathogens.</title>
        <authorList>
            <person name="Haridas S."/>
            <person name="Albert R."/>
            <person name="Binder M."/>
            <person name="Bloem J."/>
            <person name="Labutti K."/>
            <person name="Salamov A."/>
            <person name="Andreopoulos B."/>
            <person name="Baker S."/>
            <person name="Barry K."/>
            <person name="Bills G."/>
            <person name="Bluhm B."/>
            <person name="Cannon C."/>
            <person name="Castanera R."/>
            <person name="Culley D."/>
            <person name="Daum C."/>
            <person name="Ezra D."/>
            <person name="Gonzalez J."/>
            <person name="Henrissat B."/>
            <person name="Kuo A."/>
            <person name="Liang C."/>
            <person name="Lipzen A."/>
            <person name="Lutzoni F."/>
            <person name="Magnuson J."/>
            <person name="Mondo S."/>
            <person name="Nolan M."/>
            <person name="Ohm R."/>
            <person name="Pangilinan J."/>
            <person name="Park H.-J."/>
            <person name="Ramirez L."/>
            <person name="Alfaro M."/>
            <person name="Sun H."/>
            <person name="Tritt A."/>
            <person name="Yoshinaga Y."/>
            <person name="Zwiers L.-H."/>
            <person name="Turgeon B."/>
            <person name="Goodwin S."/>
            <person name="Spatafora J."/>
            <person name="Crous P."/>
            <person name="Grigoriev I."/>
        </authorList>
    </citation>
    <scope>NUCLEOTIDE SEQUENCE</scope>
    <source>
        <strain evidence="6">CBS 122367</strain>
    </source>
</reference>
<keyword evidence="2" id="KW-0186">Copper</keyword>
<dbReference type="PANTHER" id="PTHR48267:SF1">
    <property type="entry name" value="BILIRUBIN OXIDASE"/>
    <property type="match status" value="1"/>
</dbReference>
<dbReference type="Pfam" id="PF07732">
    <property type="entry name" value="Cu-oxidase_3"/>
    <property type="match status" value="1"/>
</dbReference>
<feature type="chain" id="PRO_5026128018" evidence="3">
    <location>
        <begin position="20"/>
        <end position="620"/>
    </location>
</feature>
<evidence type="ECO:0000256" key="2">
    <source>
        <dbReference type="ARBA" id="ARBA00023008"/>
    </source>
</evidence>
<evidence type="ECO:0000256" key="1">
    <source>
        <dbReference type="ARBA" id="ARBA00010609"/>
    </source>
</evidence>
<keyword evidence="7" id="KW-1185">Reference proteome</keyword>
<dbReference type="InterPro" id="IPR011706">
    <property type="entry name" value="Cu-oxidase_C"/>
</dbReference>
<evidence type="ECO:0000313" key="6">
    <source>
        <dbReference type="EMBL" id="KAF2675775.1"/>
    </source>
</evidence>
<evidence type="ECO:0000259" key="4">
    <source>
        <dbReference type="Pfam" id="PF07731"/>
    </source>
</evidence>
<dbReference type="InterPro" id="IPR011707">
    <property type="entry name" value="Cu-oxidase-like_N"/>
</dbReference>
<gene>
    <name evidence="6" type="ORF">K458DRAFT_352850</name>
</gene>
<proteinExistence type="inferred from homology"/>
<dbReference type="GO" id="GO:0016491">
    <property type="term" value="F:oxidoreductase activity"/>
    <property type="evidence" value="ECO:0007669"/>
    <property type="project" value="InterPro"/>
</dbReference>
<dbReference type="Gene3D" id="2.60.40.420">
    <property type="entry name" value="Cupredoxins - blue copper proteins"/>
    <property type="match status" value="3"/>
</dbReference>
<evidence type="ECO:0000256" key="3">
    <source>
        <dbReference type="SAM" id="SignalP"/>
    </source>
</evidence>
<evidence type="ECO:0000259" key="5">
    <source>
        <dbReference type="Pfam" id="PF07732"/>
    </source>
</evidence>
<dbReference type="EMBL" id="MU005648">
    <property type="protein sequence ID" value="KAF2675775.1"/>
    <property type="molecule type" value="Genomic_DNA"/>
</dbReference>
<dbReference type="Pfam" id="PF07731">
    <property type="entry name" value="Cu-oxidase_2"/>
    <property type="match status" value="1"/>
</dbReference>
<sequence length="620" mass="69186">MKLLQVTTILGLAAQSVSAGWFSPVYKNFFSVPLPIAPVKTPKKQFTNPSTGRLVNYYEIEIKPVEIQIYPPPMKKARFVGYDGSIPGPTFIQNKGEEAIVRFINHGDRNSSIHLHGSYTRAPFDGYADDVTGVDGYKDYYYPNGQNGRTLWYHDHAVDHTAENAYYGQAGMYILRDDFERNLGLPDGKYDVPLILTGKYYNKDGTLWDPEANGETTSVYGDVIQVNGAPWPYFDVEPRKYRFRLLNSGISRTYKLYLEEDTKVGTKIGFTVIGSDCGLLEKSVPTSDLYMSVAERWEVIIDFSNYAGKKLTLRNTKGVGADSDFDGTDRVMQFRVGQKNSVTSTAGNGAIPAALRSVPYPPNKAGIDHQMVFQHDGGMWNINGHVWSDGVDARVLAKPKRGSIEVWELINKSGGWTHPIHIHLIDFQVIQRTGGDRGVMPYEAVALKDVVWVGPNERVLVIARYSPWDGVYMFHCHNLIHEDHEMLAMFNVTFLEDFGYPETTYFIDPMEQQYRAKPCKPGEYKDVNTWGNGEFSLQGITDKTNWFFGLEAYKDIDKVELALEEYWGRTTLAKTSTVAVPSSTASATTLITSATSATTTAKTSTTAATSTCKGKGSKGC</sequence>
<dbReference type="PANTHER" id="PTHR48267">
    <property type="entry name" value="CUPREDOXIN SUPERFAMILY PROTEIN"/>
    <property type="match status" value="1"/>
</dbReference>
<dbReference type="Proteomes" id="UP000799291">
    <property type="component" value="Unassembled WGS sequence"/>
</dbReference>
<evidence type="ECO:0000313" key="7">
    <source>
        <dbReference type="Proteomes" id="UP000799291"/>
    </source>
</evidence>
<feature type="domain" description="Plastocyanin-like" evidence="4">
    <location>
        <begin position="373"/>
        <end position="492"/>
    </location>
</feature>